<name>A0ACB8XS54_ARCLA</name>
<keyword evidence="2" id="KW-1185">Reference proteome</keyword>
<reference evidence="2" key="1">
    <citation type="journal article" date="2022" name="Mol. Ecol. Resour.">
        <title>The genomes of chicory, endive, great burdock and yacon provide insights into Asteraceae palaeo-polyploidization history and plant inulin production.</title>
        <authorList>
            <person name="Fan W."/>
            <person name="Wang S."/>
            <person name="Wang H."/>
            <person name="Wang A."/>
            <person name="Jiang F."/>
            <person name="Liu H."/>
            <person name="Zhao H."/>
            <person name="Xu D."/>
            <person name="Zhang Y."/>
        </authorList>
    </citation>
    <scope>NUCLEOTIDE SEQUENCE [LARGE SCALE GENOMIC DNA]</scope>
    <source>
        <strain evidence="2">cv. Niubang</strain>
    </source>
</reference>
<dbReference type="EMBL" id="CM042061">
    <property type="protein sequence ID" value="KAI3673184.1"/>
    <property type="molecule type" value="Genomic_DNA"/>
</dbReference>
<gene>
    <name evidence="1" type="ORF">L6452_39300</name>
</gene>
<evidence type="ECO:0000313" key="1">
    <source>
        <dbReference type="EMBL" id="KAI3673184.1"/>
    </source>
</evidence>
<accession>A0ACB8XS54</accession>
<organism evidence="1 2">
    <name type="scientific">Arctium lappa</name>
    <name type="common">Greater burdock</name>
    <name type="synonym">Lappa major</name>
    <dbReference type="NCBI Taxonomy" id="4217"/>
    <lineage>
        <taxon>Eukaryota</taxon>
        <taxon>Viridiplantae</taxon>
        <taxon>Streptophyta</taxon>
        <taxon>Embryophyta</taxon>
        <taxon>Tracheophyta</taxon>
        <taxon>Spermatophyta</taxon>
        <taxon>Magnoliopsida</taxon>
        <taxon>eudicotyledons</taxon>
        <taxon>Gunneridae</taxon>
        <taxon>Pentapetalae</taxon>
        <taxon>asterids</taxon>
        <taxon>campanulids</taxon>
        <taxon>Asterales</taxon>
        <taxon>Asteraceae</taxon>
        <taxon>Carduoideae</taxon>
        <taxon>Cardueae</taxon>
        <taxon>Arctiinae</taxon>
        <taxon>Arctium</taxon>
    </lineage>
</organism>
<sequence>MILHHLTSGILNHKTSIFIFLIKFNVWELGLKSWNGCPRKVSSSKMVLEVLNLRIQVAFKRARWVKSRFSLNLARHMSQSYLMEALGGLSLDSVAWEVSIVTSANGEFLSCSPRCAEPFGEFP</sequence>
<protein>
    <submittedName>
        <fullName evidence="1">Uncharacterized protein</fullName>
    </submittedName>
</protein>
<comment type="caution">
    <text evidence="1">The sequence shown here is derived from an EMBL/GenBank/DDBJ whole genome shotgun (WGS) entry which is preliminary data.</text>
</comment>
<proteinExistence type="predicted"/>
<dbReference type="Proteomes" id="UP001055879">
    <property type="component" value="Linkage Group LG15"/>
</dbReference>
<reference evidence="1 2" key="2">
    <citation type="journal article" date="2022" name="Mol. Ecol. Resour.">
        <title>The genomes of chicory, endive, great burdock and yacon provide insights into Asteraceae paleo-polyploidization history and plant inulin production.</title>
        <authorList>
            <person name="Fan W."/>
            <person name="Wang S."/>
            <person name="Wang H."/>
            <person name="Wang A."/>
            <person name="Jiang F."/>
            <person name="Liu H."/>
            <person name="Zhao H."/>
            <person name="Xu D."/>
            <person name="Zhang Y."/>
        </authorList>
    </citation>
    <scope>NUCLEOTIDE SEQUENCE [LARGE SCALE GENOMIC DNA]</scope>
    <source>
        <strain evidence="2">cv. Niubang</strain>
    </source>
</reference>
<evidence type="ECO:0000313" key="2">
    <source>
        <dbReference type="Proteomes" id="UP001055879"/>
    </source>
</evidence>